<dbReference type="PROSITE" id="PS50011">
    <property type="entry name" value="PROTEIN_KINASE_DOM"/>
    <property type="match status" value="1"/>
</dbReference>
<dbReference type="CDD" id="cd00180">
    <property type="entry name" value="PKc"/>
    <property type="match status" value="1"/>
</dbReference>
<proteinExistence type="predicted"/>
<dbReference type="OrthoDB" id="4062651at2759"/>
<accession>A0A484FCT3</accession>
<protein>
    <submittedName>
        <fullName evidence="3">Cyclin-dependent kinase-like 4</fullName>
    </submittedName>
</protein>
<dbReference type="PANTHER" id="PTHR24359">
    <property type="entry name" value="SERINE/THREONINE-PROTEIN KINASE SBK1"/>
    <property type="match status" value="1"/>
</dbReference>
<dbReference type="SMART" id="SM00220">
    <property type="entry name" value="S_TKc"/>
    <property type="match status" value="1"/>
</dbReference>
<dbReference type="SUPFAM" id="SSF56112">
    <property type="entry name" value="Protein kinase-like (PK-like)"/>
    <property type="match status" value="1"/>
</dbReference>
<reference evidence="4" key="1">
    <citation type="journal article" date="2013" name="New Phytol.">
        <title>Comparative genomic and transcriptomic analyses reveal the hemibiotrophic stage shift of Colletotrichum fungi.</title>
        <authorList>
            <person name="Gan P."/>
            <person name="Ikeda K."/>
            <person name="Irieda H."/>
            <person name="Narusaka M."/>
            <person name="O'Connell R.J."/>
            <person name="Narusaka Y."/>
            <person name="Takano Y."/>
            <person name="Kubo Y."/>
            <person name="Shirasu K."/>
        </authorList>
    </citation>
    <scope>NUCLEOTIDE SEQUENCE [LARGE SCALE GENOMIC DNA]</scope>
    <source>
        <strain evidence="4">104-T / ATCC 96160 / CBS 514.97 / LARS 414 / MAFF 240422</strain>
    </source>
</reference>
<dbReference type="PANTHER" id="PTHR24359:SF1">
    <property type="entry name" value="INHIBITOR OF NUCLEAR FACTOR KAPPA-B KINASE EPSILON SUBUNIT HOMOLOG 1-RELATED"/>
    <property type="match status" value="1"/>
</dbReference>
<organism evidence="3 4">
    <name type="scientific">Colletotrichum orbiculare (strain 104-T / ATCC 96160 / CBS 514.97 / LARS 414 / MAFF 240422)</name>
    <name type="common">Cucumber anthracnose fungus</name>
    <name type="synonym">Colletotrichum lagenarium</name>
    <dbReference type="NCBI Taxonomy" id="1213857"/>
    <lineage>
        <taxon>Eukaryota</taxon>
        <taxon>Fungi</taxon>
        <taxon>Dikarya</taxon>
        <taxon>Ascomycota</taxon>
        <taxon>Pezizomycotina</taxon>
        <taxon>Sordariomycetes</taxon>
        <taxon>Hypocreomycetidae</taxon>
        <taxon>Glomerellales</taxon>
        <taxon>Glomerellaceae</taxon>
        <taxon>Colletotrichum</taxon>
        <taxon>Colletotrichum orbiculare species complex</taxon>
    </lineage>
</organism>
<dbReference type="STRING" id="1213857.A0A484FCT3"/>
<feature type="region of interest" description="Disordered" evidence="1">
    <location>
        <begin position="1"/>
        <end position="67"/>
    </location>
</feature>
<feature type="compositionally biased region" description="Polar residues" evidence="1">
    <location>
        <begin position="58"/>
        <end position="67"/>
    </location>
</feature>
<name>A0A484FCT3_COLOR</name>
<gene>
    <name evidence="3" type="primary">Cdkl4-0</name>
    <name evidence="3" type="ORF">Cob_v010817</name>
</gene>
<dbReference type="InterPro" id="IPR000719">
    <property type="entry name" value="Prot_kinase_dom"/>
</dbReference>
<dbReference type="InterPro" id="IPR011009">
    <property type="entry name" value="Kinase-like_dom_sf"/>
</dbReference>
<comment type="caution">
    <text evidence="3">The sequence shown here is derived from an EMBL/GenBank/DDBJ whole genome shotgun (WGS) entry which is preliminary data.</text>
</comment>
<evidence type="ECO:0000259" key="2">
    <source>
        <dbReference type="PROSITE" id="PS50011"/>
    </source>
</evidence>
<dbReference type="Pfam" id="PF00069">
    <property type="entry name" value="Pkinase"/>
    <property type="match status" value="1"/>
</dbReference>
<evidence type="ECO:0000256" key="1">
    <source>
        <dbReference type="SAM" id="MobiDB-lite"/>
    </source>
</evidence>
<keyword evidence="4" id="KW-1185">Reference proteome</keyword>
<dbReference type="Gene3D" id="3.30.200.20">
    <property type="entry name" value="Phosphorylase Kinase, domain 1"/>
    <property type="match status" value="1"/>
</dbReference>
<reference evidence="4" key="2">
    <citation type="journal article" date="2019" name="Mol. Plant Microbe Interact.">
        <title>Genome sequence resources for four phytopathogenic fungi from the Colletotrichum orbiculare species complex.</title>
        <authorList>
            <person name="Gan P."/>
            <person name="Tsushima A."/>
            <person name="Narusaka M."/>
            <person name="Narusaka Y."/>
            <person name="Takano Y."/>
            <person name="Kubo Y."/>
            <person name="Shirasu K."/>
        </authorList>
    </citation>
    <scope>GENOME REANNOTATION</scope>
    <source>
        <strain evidence="4">104-T / ATCC 96160 / CBS 514.97 / LARS 414 / MAFF 240422</strain>
    </source>
</reference>
<evidence type="ECO:0000313" key="4">
    <source>
        <dbReference type="Proteomes" id="UP000014480"/>
    </source>
</evidence>
<dbReference type="Gene3D" id="1.10.510.10">
    <property type="entry name" value="Transferase(Phosphotransferase) domain 1"/>
    <property type="match status" value="1"/>
</dbReference>
<dbReference type="AlphaFoldDB" id="A0A484FCT3"/>
<dbReference type="EMBL" id="AMCV02000036">
    <property type="protein sequence ID" value="TDZ16170.1"/>
    <property type="molecule type" value="Genomic_DNA"/>
</dbReference>
<feature type="domain" description="Protein kinase" evidence="2">
    <location>
        <begin position="245"/>
        <end position="536"/>
    </location>
</feature>
<dbReference type="GO" id="GO:0005524">
    <property type="term" value="F:ATP binding"/>
    <property type="evidence" value="ECO:0007669"/>
    <property type="project" value="InterPro"/>
</dbReference>
<dbReference type="Proteomes" id="UP000014480">
    <property type="component" value="Unassembled WGS sequence"/>
</dbReference>
<feature type="compositionally biased region" description="Basic and acidic residues" evidence="1">
    <location>
        <begin position="1"/>
        <end position="15"/>
    </location>
</feature>
<dbReference type="GO" id="GO:0004674">
    <property type="term" value="F:protein serine/threonine kinase activity"/>
    <property type="evidence" value="ECO:0007669"/>
    <property type="project" value="TreeGrafter"/>
</dbReference>
<evidence type="ECO:0000313" key="3">
    <source>
        <dbReference type="EMBL" id="TDZ16170.1"/>
    </source>
</evidence>
<sequence length="899" mass="102545">MTNQKSIERTRRDDAEAGIESQLSPPPAPNDGNILETSYEDHGSYIGDSAVTVGEQDGSGSISQTCPRSGISLDSCRLNELLRKHLRADLLDDDDVLEGYLPRGLLSRFINLDNVRRELRYSLKHETKTEIERLTQAICGNTGRKCLMVFATAVLAKALDHLKALLDPTTGICDSDLPLVNVGRKNSMVDIHRHDGSKETLECFSGWDYNTAKLFEDWQWCLLAPILEPLQDGWLTFGRRVSLPLLSSSYQGMGGYGKVYKVEIHPQHHGFHREASSAFALKKLMTPTQVQAEQELKMLRKFEKDRHPHIISLLTAWRRRNDYFFLFDWAEFDLLNYWKQHQPQDFKPLVDFSCWVSRQTAGLAMALKLIHEYPESVVNAGDGNKVYGRHGDIKAENILWFEDVHDRYGKLVISDFGLGVFNSKHSRSNIPNDHIPQTPTYRPPESEIKDATVSRKWDIWTLGCVYAEFVTWMLGGGQQVDDFEEWRLKAEPCSQHDDETGLVFDIFYDLTGVLPQSAARRLGTGAVVKPEVTEFFNGLHNHRRCTQTRFKGGFLFFGRMNLDTASAMVTEVVPMTNEDWKEWFLDNRDAWEPDLLRKSITLVLVPRTVDFASKRVQEIDSLPFSLETFSLIAGKLSIHSGISRVINRRDVAVFSSAEVFLKHDEAPAIAEVEQQVVNRLQYSQNAIDHPFLLIGIFAELEKARQIKKLVEKAQGDMEKVIVHLSQQDEQDFGNLSNHETMELWLDTTMLRDGLISWRTQLDAMISHVDELAERREKGFSELLTGAFAPKELRKDQASRLGRIDKKIKSRLRSIINDYDESIRDCTRRLEGVTMATQLLHAATNMAIAIDAKRDGKRLQKLSIFSVIFIPSMFVATVFSTDFFNWFPSKDQGIVSPYDF</sequence>